<comment type="caution">
    <text evidence="2">The sequence shown here is derived from an EMBL/GenBank/DDBJ whole genome shotgun (WGS) entry which is preliminary data.</text>
</comment>
<evidence type="ECO:0000313" key="3">
    <source>
        <dbReference type="Proteomes" id="UP000598971"/>
    </source>
</evidence>
<dbReference type="Gene3D" id="3.40.1660.10">
    <property type="entry name" value="EreA-like (biosynthetic domain)"/>
    <property type="match status" value="2"/>
</dbReference>
<dbReference type="RefSeq" id="WP_171609363.1">
    <property type="nucleotide sequence ID" value="NZ_WHPF01000015.1"/>
</dbReference>
<dbReference type="EMBL" id="WHPF01000015">
    <property type="protein sequence ID" value="NNV57415.1"/>
    <property type="molecule type" value="Genomic_DNA"/>
</dbReference>
<evidence type="ECO:0000256" key="1">
    <source>
        <dbReference type="SAM" id="SignalP"/>
    </source>
</evidence>
<keyword evidence="3" id="KW-1185">Reference proteome</keyword>
<dbReference type="AlphaFoldDB" id="A0A8J8FGU7"/>
<dbReference type="PANTHER" id="PTHR31299">
    <property type="entry name" value="ESTERASE, PUTATIVE (AFU_ORTHOLOGUE AFUA_1G05850)-RELATED"/>
    <property type="match status" value="1"/>
</dbReference>
<feature type="signal peptide" evidence="1">
    <location>
        <begin position="1"/>
        <end position="19"/>
    </location>
</feature>
<organism evidence="2 3">
    <name type="scientific">Limnovirga soli</name>
    <dbReference type="NCBI Taxonomy" id="2656915"/>
    <lineage>
        <taxon>Bacteria</taxon>
        <taxon>Pseudomonadati</taxon>
        <taxon>Bacteroidota</taxon>
        <taxon>Chitinophagia</taxon>
        <taxon>Chitinophagales</taxon>
        <taxon>Chitinophagaceae</taxon>
        <taxon>Limnovirga</taxon>
    </lineage>
</organism>
<protein>
    <recommendedName>
        <fullName evidence="4">Erythromycin esterase</fullName>
    </recommendedName>
</protein>
<evidence type="ECO:0008006" key="4">
    <source>
        <dbReference type="Google" id="ProtNLM"/>
    </source>
</evidence>
<sequence length="420" mass="47719">MRQLFLLSVICCCALCAPAQEFIKNYVQLHTAEINSIDPNATSDADLAIIANAIGNARIVMLGEQDHGDAPTFLAKTRLIKYLHEHLGFNVLAFESDFFGLNFGWDTLTKTPQSVDTFIHKNVFPIWTGCNTCQPLFSSYIPNTYNTKSPLIVTGFDNQMILNYSSNNLVAKLDSVLRSANFPITKNENYTTEILPLLKALPNWYFAPPKDNMLYANCTKYLADIQQQAATRLESNSYWQMVINNLVQENLSFTASQNGYKLARNTRDAQMALNLKWLAQHKYANEKIIVWAANYHIAKYTDTASGIPAKSLTTMGSFFTRDTAMLNSTYIIAFTSYSGIAGRLGYKNYTIQQPRPNGFETWINNQFNYAFVNLSNYRNTYSAENEKFFLKGLGHNSFKNTWANIFDGIFYIKNMYPCKK</sequence>
<dbReference type="GO" id="GO:0046677">
    <property type="term" value="P:response to antibiotic"/>
    <property type="evidence" value="ECO:0007669"/>
    <property type="project" value="InterPro"/>
</dbReference>
<dbReference type="SUPFAM" id="SSF159501">
    <property type="entry name" value="EreA/ChaN-like"/>
    <property type="match status" value="1"/>
</dbReference>
<dbReference type="CDD" id="cd14728">
    <property type="entry name" value="Ere-like"/>
    <property type="match status" value="1"/>
</dbReference>
<dbReference type="Pfam" id="PF05139">
    <property type="entry name" value="Erythro_esteras"/>
    <property type="match status" value="1"/>
</dbReference>
<reference evidence="2" key="1">
    <citation type="submission" date="2019-10" db="EMBL/GenBank/DDBJ databases">
        <title>Draft genome sequence of Panacibacter sp. KCS-6.</title>
        <authorList>
            <person name="Yim K.J."/>
        </authorList>
    </citation>
    <scope>NUCLEOTIDE SEQUENCE</scope>
    <source>
        <strain evidence="2">KCS-6</strain>
    </source>
</reference>
<dbReference type="InterPro" id="IPR052036">
    <property type="entry name" value="Hydrolase/PRTase-associated"/>
</dbReference>
<name>A0A8J8FGU7_9BACT</name>
<keyword evidence="1" id="KW-0732">Signal</keyword>
<accession>A0A8J8FGU7</accession>
<evidence type="ECO:0000313" key="2">
    <source>
        <dbReference type="EMBL" id="NNV57415.1"/>
    </source>
</evidence>
<dbReference type="PANTHER" id="PTHR31299:SF0">
    <property type="entry name" value="ESTERASE, PUTATIVE (AFU_ORTHOLOGUE AFUA_1G05850)-RELATED"/>
    <property type="match status" value="1"/>
</dbReference>
<gene>
    <name evidence="2" type="ORF">GD597_18225</name>
</gene>
<dbReference type="Proteomes" id="UP000598971">
    <property type="component" value="Unassembled WGS sequence"/>
</dbReference>
<feature type="chain" id="PRO_5035320025" description="Erythromycin esterase" evidence="1">
    <location>
        <begin position="20"/>
        <end position="420"/>
    </location>
</feature>
<proteinExistence type="predicted"/>
<dbReference type="InterPro" id="IPR007815">
    <property type="entry name" value="Emycin_Estase"/>
</dbReference>